<feature type="region of interest" description="Disordered" evidence="1">
    <location>
        <begin position="165"/>
        <end position="186"/>
    </location>
</feature>
<feature type="region of interest" description="Disordered" evidence="1">
    <location>
        <begin position="243"/>
        <end position="266"/>
    </location>
</feature>
<evidence type="ECO:0000313" key="3">
    <source>
        <dbReference type="RefSeq" id="XP_023570375.1"/>
    </source>
</evidence>
<name>A0A6P6EDF1_OCTDE</name>
<feature type="region of interest" description="Disordered" evidence="1">
    <location>
        <begin position="1"/>
        <end position="54"/>
    </location>
</feature>
<accession>A0A6P6EDF1</accession>
<evidence type="ECO:0000256" key="1">
    <source>
        <dbReference type="SAM" id="MobiDB-lite"/>
    </source>
</evidence>
<sequence length="266" mass="27960">MTAKSPNLTSSALSQCPNVQSPGRYGHQTPAQRVEPALPGERVGGKGKEPFATSRQNLENVGAGFQAVSALCPKGVLWMLSPRPLRNKPVISELLQDAGSTQRRFRGSGVTAPWSGAGGGRGRGGSQSTPPTTPADSRAPPMQPSPEEFAANAELAVCPRELAHANPQSPQMAAARESQDSPQSPLLASPCLSCQLRPLLPLAHHLRGSKKRAVQRLPASPQLSTQFPLLSTLAAMGGTKHKVAPRRPHISHLGQTPGTPVPARLP</sequence>
<feature type="compositionally biased region" description="Gly residues" evidence="1">
    <location>
        <begin position="116"/>
        <end position="125"/>
    </location>
</feature>
<dbReference type="GeneID" id="111816620"/>
<dbReference type="RefSeq" id="XP_023570375.1">
    <property type="nucleotide sequence ID" value="XM_023714607.1"/>
</dbReference>
<dbReference type="AlphaFoldDB" id="A0A6P6EDF1"/>
<protein>
    <submittedName>
        <fullName evidence="3">Uncharacterized protein LOC111816620 isoform X1</fullName>
    </submittedName>
</protein>
<keyword evidence="2" id="KW-1185">Reference proteome</keyword>
<dbReference type="Proteomes" id="UP000515203">
    <property type="component" value="Unplaced"/>
</dbReference>
<feature type="compositionally biased region" description="Polar residues" evidence="1">
    <location>
        <begin position="1"/>
        <end position="21"/>
    </location>
</feature>
<evidence type="ECO:0000313" key="2">
    <source>
        <dbReference type="Proteomes" id="UP000515203"/>
    </source>
</evidence>
<reference evidence="3" key="1">
    <citation type="submission" date="2025-08" db="UniProtKB">
        <authorList>
            <consortium name="RefSeq"/>
        </authorList>
    </citation>
    <scope>IDENTIFICATION</scope>
</reference>
<proteinExistence type="predicted"/>
<dbReference type="InParanoid" id="A0A6P6EDF1"/>
<feature type="region of interest" description="Disordered" evidence="1">
    <location>
        <begin position="99"/>
        <end position="146"/>
    </location>
</feature>
<organism evidence="2 3">
    <name type="scientific">Octodon degus</name>
    <name type="common">Degu</name>
    <name type="synonym">Sciurus degus</name>
    <dbReference type="NCBI Taxonomy" id="10160"/>
    <lineage>
        <taxon>Eukaryota</taxon>
        <taxon>Metazoa</taxon>
        <taxon>Chordata</taxon>
        <taxon>Craniata</taxon>
        <taxon>Vertebrata</taxon>
        <taxon>Euteleostomi</taxon>
        <taxon>Mammalia</taxon>
        <taxon>Eutheria</taxon>
        <taxon>Euarchontoglires</taxon>
        <taxon>Glires</taxon>
        <taxon>Rodentia</taxon>
        <taxon>Hystricomorpha</taxon>
        <taxon>Octodontidae</taxon>
        <taxon>Octodon</taxon>
    </lineage>
</organism>
<gene>
    <name evidence="3" type="primary">LOC111816620</name>
</gene>